<accession>A0A7L4YS48</accession>
<dbReference type="Proteomes" id="UP000463857">
    <property type="component" value="Chromosome"/>
</dbReference>
<dbReference type="KEGG" id="eke:EK0264_14500"/>
<keyword evidence="2" id="KW-1185">Reference proteome</keyword>
<reference evidence="1 2" key="1">
    <citation type="journal article" date="2018" name="Int. J. Syst. Evol. Microbiol.">
        <title>Epidermidibacterium keratini gen. nov., sp. nov., a member of the family Sporichthyaceae, isolated from keratin epidermis.</title>
        <authorList>
            <person name="Lee D.G."/>
            <person name="Trujillo M.E."/>
            <person name="Kang S."/>
            <person name="Nam J.J."/>
            <person name="Kim Y.J."/>
        </authorList>
    </citation>
    <scope>NUCLEOTIDE SEQUENCE [LARGE SCALE GENOMIC DNA]</scope>
    <source>
        <strain evidence="1 2">EPI-7</strain>
    </source>
</reference>
<sequence length="229" mass="24500">MDPNTEAIIRMAWARTLAVPDDSFSGAAERLDVPSDDATQVLAVLLGDQCVLSAPTWAIDEAASYSDEALVSTQGLLRLTRDHAPSRVRSCRLMYADEYVEDPALESAIVTDDPAALDDLLRRCAPDDVGQTDLRSRSHLFVLLEDETDRPLAAAAYDDEGGMLADLSVIEAIDARGSGVGALVGAIATNDALDEGLIPQLMIDRDVSTESADALGYVELGQLARVQVR</sequence>
<gene>
    <name evidence="1" type="ORF">EK0264_14500</name>
</gene>
<evidence type="ECO:0000313" key="1">
    <source>
        <dbReference type="EMBL" id="QHC01377.1"/>
    </source>
</evidence>
<evidence type="ECO:0000313" key="2">
    <source>
        <dbReference type="Proteomes" id="UP000463857"/>
    </source>
</evidence>
<organism evidence="1 2">
    <name type="scientific">Epidermidibacterium keratini</name>
    <dbReference type="NCBI Taxonomy" id="1891644"/>
    <lineage>
        <taxon>Bacteria</taxon>
        <taxon>Bacillati</taxon>
        <taxon>Actinomycetota</taxon>
        <taxon>Actinomycetes</taxon>
        <taxon>Sporichthyales</taxon>
        <taxon>Sporichthyaceae</taxon>
        <taxon>Epidermidibacterium</taxon>
    </lineage>
</organism>
<proteinExistence type="predicted"/>
<dbReference type="OrthoDB" id="4824241at2"/>
<dbReference type="InParanoid" id="A0A7L4YS48"/>
<name>A0A7L4YS48_9ACTN</name>
<dbReference type="AlphaFoldDB" id="A0A7L4YS48"/>
<dbReference type="RefSeq" id="WP_159546514.1">
    <property type="nucleotide sequence ID" value="NZ_CP047156.1"/>
</dbReference>
<dbReference type="EMBL" id="CP047156">
    <property type="protein sequence ID" value="QHC01377.1"/>
    <property type="molecule type" value="Genomic_DNA"/>
</dbReference>
<protein>
    <submittedName>
        <fullName evidence="1">Uncharacterized protein</fullName>
    </submittedName>
</protein>